<sequence>MSHPSQQQRRHGVTKKLVEGAGGFLAGAALVLFLRGLAKRRNTRQPAAAHDGTMPQATSGDSV</sequence>
<proteinExistence type="predicted"/>
<evidence type="ECO:0000256" key="2">
    <source>
        <dbReference type="SAM" id="Phobius"/>
    </source>
</evidence>
<dbReference type="EMBL" id="SMAO01000001">
    <property type="protein sequence ID" value="TCT24044.1"/>
    <property type="molecule type" value="Genomic_DNA"/>
</dbReference>
<evidence type="ECO:0000313" key="4">
    <source>
        <dbReference type="Proteomes" id="UP000295717"/>
    </source>
</evidence>
<organism evidence="3 4">
    <name type="scientific">Thiobaca trueperi</name>
    <dbReference type="NCBI Taxonomy" id="127458"/>
    <lineage>
        <taxon>Bacteria</taxon>
        <taxon>Pseudomonadati</taxon>
        <taxon>Pseudomonadota</taxon>
        <taxon>Gammaproteobacteria</taxon>
        <taxon>Chromatiales</taxon>
        <taxon>Chromatiaceae</taxon>
        <taxon>Thiobaca</taxon>
    </lineage>
</organism>
<accession>A0A4R3N5K8</accession>
<dbReference type="RefSeq" id="WP_132975136.1">
    <property type="nucleotide sequence ID" value="NZ_SMAO01000001.1"/>
</dbReference>
<keyword evidence="2" id="KW-0812">Transmembrane</keyword>
<gene>
    <name evidence="3" type="ORF">EDC35_101362</name>
</gene>
<protein>
    <submittedName>
        <fullName evidence="3">Uncharacterized protein</fullName>
    </submittedName>
</protein>
<dbReference type="Proteomes" id="UP000295717">
    <property type="component" value="Unassembled WGS sequence"/>
</dbReference>
<feature type="transmembrane region" description="Helical" evidence="2">
    <location>
        <begin position="20"/>
        <end position="38"/>
    </location>
</feature>
<dbReference type="AlphaFoldDB" id="A0A4R3N5K8"/>
<keyword evidence="2" id="KW-0472">Membrane</keyword>
<comment type="caution">
    <text evidence="3">The sequence shown here is derived from an EMBL/GenBank/DDBJ whole genome shotgun (WGS) entry which is preliminary data.</text>
</comment>
<keyword evidence="4" id="KW-1185">Reference proteome</keyword>
<evidence type="ECO:0000256" key="1">
    <source>
        <dbReference type="SAM" id="MobiDB-lite"/>
    </source>
</evidence>
<feature type="region of interest" description="Disordered" evidence="1">
    <location>
        <begin position="42"/>
        <end position="63"/>
    </location>
</feature>
<reference evidence="3 4" key="1">
    <citation type="submission" date="2019-03" db="EMBL/GenBank/DDBJ databases">
        <title>Genomic Encyclopedia of Type Strains, Phase IV (KMG-IV): sequencing the most valuable type-strain genomes for metagenomic binning, comparative biology and taxonomic classification.</title>
        <authorList>
            <person name="Goeker M."/>
        </authorList>
    </citation>
    <scope>NUCLEOTIDE SEQUENCE [LARGE SCALE GENOMIC DNA]</scope>
    <source>
        <strain evidence="3 4">DSM 13587</strain>
    </source>
</reference>
<evidence type="ECO:0000313" key="3">
    <source>
        <dbReference type="EMBL" id="TCT24044.1"/>
    </source>
</evidence>
<name>A0A4R3N5K8_9GAMM</name>
<keyword evidence="2" id="KW-1133">Transmembrane helix</keyword>